<keyword evidence="3" id="KW-1185">Reference proteome</keyword>
<gene>
    <name evidence="2" type="ORF">CRM22_001151</name>
</gene>
<proteinExistence type="predicted"/>
<evidence type="ECO:0000313" key="2">
    <source>
        <dbReference type="EMBL" id="TGZ74059.1"/>
    </source>
</evidence>
<dbReference type="EMBL" id="SJOL01002167">
    <property type="protein sequence ID" value="TGZ74059.1"/>
    <property type="molecule type" value="Genomic_DNA"/>
</dbReference>
<name>A0A4S2MG46_OPIFE</name>
<evidence type="ECO:0000313" key="3">
    <source>
        <dbReference type="Proteomes" id="UP000308267"/>
    </source>
</evidence>
<dbReference type="AlphaFoldDB" id="A0A4S2MG46"/>
<protein>
    <submittedName>
        <fullName evidence="2">Uncharacterized protein</fullName>
    </submittedName>
</protein>
<accession>A0A4S2MG46</accession>
<dbReference type="Proteomes" id="UP000308267">
    <property type="component" value="Unassembled WGS sequence"/>
</dbReference>
<organism evidence="2 3">
    <name type="scientific">Opisthorchis felineus</name>
    <dbReference type="NCBI Taxonomy" id="147828"/>
    <lineage>
        <taxon>Eukaryota</taxon>
        <taxon>Metazoa</taxon>
        <taxon>Spiralia</taxon>
        <taxon>Lophotrochozoa</taxon>
        <taxon>Platyhelminthes</taxon>
        <taxon>Trematoda</taxon>
        <taxon>Digenea</taxon>
        <taxon>Opisthorchiida</taxon>
        <taxon>Opisthorchiata</taxon>
        <taxon>Opisthorchiidae</taxon>
        <taxon>Opisthorchis</taxon>
    </lineage>
</organism>
<feature type="region of interest" description="Disordered" evidence="1">
    <location>
        <begin position="1"/>
        <end position="34"/>
    </location>
</feature>
<comment type="caution">
    <text evidence="2">The sequence shown here is derived from an EMBL/GenBank/DDBJ whole genome shotgun (WGS) entry which is preliminary data.</text>
</comment>
<reference evidence="2 3" key="1">
    <citation type="journal article" date="2019" name="BMC Genomics">
        <title>New insights from Opisthorchis felineus genome: update on genomics of the epidemiologically important liver flukes.</title>
        <authorList>
            <person name="Ershov N.I."/>
            <person name="Mordvinov V.A."/>
            <person name="Prokhortchouk E.B."/>
            <person name="Pakharukova M.Y."/>
            <person name="Gunbin K.V."/>
            <person name="Ustyantsev K."/>
            <person name="Genaev M.A."/>
            <person name="Blinov A.G."/>
            <person name="Mazur A."/>
            <person name="Boulygina E."/>
            <person name="Tsygankova S."/>
            <person name="Khrameeva E."/>
            <person name="Chekanov N."/>
            <person name="Fan G."/>
            <person name="Xiao A."/>
            <person name="Zhang H."/>
            <person name="Xu X."/>
            <person name="Yang H."/>
            <person name="Solovyev V."/>
            <person name="Lee S.M."/>
            <person name="Liu X."/>
            <person name="Afonnikov D.A."/>
            <person name="Skryabin K.G."/>
        </authorList>
    </citation>
    <scope>NUCLEOTIDE SEQUENCE [LARGE SCALE GENOMIC DNA]</scope>
    <source>
        <strain evidence="2">AK-0245</strain>
        <tissue evidence="2">Whole organism</tissue>
    </source>
</reference>
<evidence type="ECO:0000256" key="1">
    <source>
        <dbReference type="SAM" id="MobiDB-lite"/>
    </source>
</evidence>
<sequence>MFRPPDGQLQASASLPADLIPPSSGRTRRPTTAAHPVLREPFVRGRPAAQSLLTGQSVQAMMLKNIQMSEAACVREVKAMLFARSVHFPSWINLFKPPSDPRSILATTQSIPAIHDSNYMSTVPVTLAHTIIQARGVLAHQELSKDELSCRMNGKLT</sequence>